<proteinExistence type="predicted"/>
<sequence>MLDVKVFRTVDLPAADRFDAWQELLGQTHAPVHLSSDFANNFDATLHQFNLGEITLWPATYPHLTWHRPPRLVRQSDPESCHLTLVLRGDGVAQWDRSERVLGPYDFHTNHTSVPYLIHCRPGQHEMIGVELPKSSLGLPWDRVRQVIGQGLSAENGIGTLLAQFLTQVTRDAVSYAPAEAPRLGGVLTDLVTGLFARALDADEHVPPETRTRNLALEVKAFIRRNLWDADLTPSAVAATHHISRSYLYRLFHAEGGTVAAYIRTQRLEAVRRALADTSASAVPIHTIAARCGFRDHATFTRSFRAAYGITPRDYRQAARL</sequence>
<evidence type="ECO:0000256" key="2">
    <source>
        <dbReference type="ARBA" id="ARBA00023125"/>
    </source>
</evidence>
<dbReference type="EMBL" id="FNVU01000010">
    <property type="protein sequence ID" value="SEG76093.1"/>
    <property type="molecule type" value="Genomic_DNA"/>
</dbReference>
<evidence type="ECO:0000256" key="1">
    <source>
        <dbReference type="ARBA" id="ARBA00023015"/>
    </source>
</evidence>
<keyword evidence="3" id="KW-0804">Transcription</keyword>
<dbReference type="InterPro" id="IPR018060">
    <property type="entry name" value="HTH_AraC"/>
</dbReference>
<dbReference type="PROSITE" id="PS01124">
    <property type="entry name" value="HTH_ARAC_FAMILY_2"/>
    <property type="match status" value="1"/>
</dbReference>
<keyword evidence="1" id="KW-0805">Transcription regulation</keyword>
<protein>
    <submittedName>
        <fullName evidence="5">AraC-type DNA-binding protein</fullName>
    </submittedName>
</protein>
<dbReference type="Proteomes" id="UP000236754">
    <property type="component" value="Unassembled WGS sequence"/>
</dbReference>
<evidence type="ECO:0000313" key="5">
    <source>
        <dbReference type="EMBL" id="SEG76093.1"/>
    </source>
</evidence>
<name>A0A1H6CTT4_9ACTN</name>
<dbReference type="OrthoDB" id="9799345at2"/>
<feature type="domain" description="HTH araC/xylS-type" evidence="4">
    <location>
        <begin position="217"/>
        <end position="318"/>
    </location>
</feature>
<gene>
    <name evidence="5" type="ORF">SAMN05216223_11049</name>
</gene>
<evidence type="ECO:0000313" key="6">
    <source>
        <dbReference type="Proteomes" id="UP000236754"/>
    </source>
</evidence>
<organism evidence="5 6">
    <name type="scientific">Actinacidiphila yanglinensis</name>
    <dbReference type="NCBI Taxonomy" id="310779"/>
    <lineage>
        <taxon>Bacteria</taxon>
        <taxon>Bacillati</taxon>
        <taxon>Actinomycetota</taxon>
        <taxon>Actinomycetes</taxon>
        <taxon>Kitasatosporales</taxon>
        <taxon>Streptomycetaceae</taxon>
        <taxon>Actinacidiphila</taxon>
    </lineage>
</organism>
<dbReference type="GO" id="GO:0003700">
    <property type="term" value="F:DNA-binding transcription factor activity"/>
    <property type="evidence" value="ECO:0007669"/>
    <property type="project" value="InterPro"/>
</dbReference>
<dbReference type="GO" id="GO:0043565">
    <property type="term" value="F:sequence-specific DNA binding"/>
    <property type="evidence" value="ECO:0007669"/>
    <property type="project" value="InterPro"/>
</dbReference>
<dbReference type="AlphaFoldDB" id="A0A1H6CTT4"/>
<dbReference type="InterPro" id="IPR009057">
    <property type="entry name" value="Homeodomain-like_sf"/>
</dbReference>
<dbReference type="SUPFAM" id="SSF46689">
    <property type="entry name" value="Homeodomain-like"/>
    <property type="match status" value="1"/>
</dbReference>
<dbReference type="PRINTS" id="PR00032">
    <property type="entry name" value="HTHARAC"/>
</dbReference>
<evidence type="ECO:0000259" key="4">
    <source>
        <dbReference type="PROSITE" id="PS01124"/>
    </source>
</evidence>
<dbReference type="Pfam" id="PF12833">
    <property type="entry name" value="HTH_18"/>
    <property type="match status" value="1"/>
</dbReference>
<evidence type="ECO:0000256" key="3">
    <source>
        <dbReference type="ARBA" id="ARBA00023163"/>
    </source>
</evidence>
<dbReference type="PROSITE" id="PS00041">
    <property type="entry name" value="HTH_ARAC_FAMILY_1"/>
    <property type="match status" value="1"/>
</dbReference>
<keyword evidence="6" id="KW-1185">Reference proteome</keyword>
<dbReference type="Gene3D" id="1.10.10.60">
    <property type="entry name" value="Homeodomain-like"/>
    <property type="match status" value="1"/>
</dbReference>
<reference evidence="5 6" key="1">
    <citation type="submission" date="2016-10" db="EMBL/GenBank/DDBJ databases">
        <authorList>
            <person name="de Groot N.N."/>
        </authorList>
    </citation>
    <scope>NUCLEOTIDE SEQUENCE [LARGE SCALE GENOMIC DNA]</scope>
    <source>
        <strain evidence="5 6">CGMCC 4.2023</strain>
    </source>
</reference>
<dbReference type="PANTHER" id="PTHR46796:SF6">
    <property type="entry name" value="ARAC SUBFAMILY"/>
    <property type="match status" value="1"/>
</dbReference>
<dbReference type="InterPro" id="IPR050204">
    <property type="entry name" value="AraC_XylS_family_regulators"/>
</dbReference>
<dbReference type="InterPro" id="IPR035418">
    <property type="entry name" value="AraC-bd_2"/>
</dbReference>
<accession>A0A1H6CTT4</accession>
<dbReference type="InterPro" id="IPR020449">
    <property type="entry name" value="Tscrpt_reg_AraC-type_HTH"/>
</dbReference>
<dbReference type="PANTHER" id="PTHR46796">
    <property type="entry name" value="HTH-TYPE TRANSCRIPTIONAL ACTIVATOR RHAS-RELATED"/>
    <property type="match status" value="1"/>
</dbReference>
<dbReference type="InterPro" id="IPR018062">
    <property type="entry name" value="HTH_AraC-typ_CS"/>
</dbReference>
<dbReference type="Pfam" id="PF14525">
    <property type="entry name" value="AraC_binding_2"/>
    <property type="match status" value="1"/>
</dbReference>
<keyword evidence="2 5" id="KW-0238">DNA-binding</keyword>
<dbReference type="SMART" id="SM00342">
    <property type="entry name" value="HTH_ARAC"/>
    <property type="match status" value="1"/>
</dbReference>